<keyword evidence="3" id="KW-0677">Repeat</keyword>
<evidence type="ECO:0000256" key="4">
    <source>
        <dbReference type="ARBA" id="ARBA00023187"/>
    </source>
</evidence>
<keyword evidence="9" id="KW-0175">Coiled coil</keyword>
<evidence type="ECO:0000256" key="10">
    <source>
        <dbReference type="SAM" id="MobiDB-lite"/>
    </source>
</evidence>
<evidence type="ECO:0000259" key="11">
    <source>
        <dbReference type="PROSITE" id="PS50020"/>
    </source>
</evidence>
<dbReference type="OrthoDB" id="187617at2759"/>
<feature type="compositionally biased region" description="Low complexity" evidence="10">
    <location>
        <begin position="124"/>
        <end position="134"/>
    </location>
</feature>
<dbReference type="SMART" id="SM00441">
    <property type="entry name" value="FF"/>
    <property type="match status" value="5"/>
</dbReference>
<dbReference type="FunFam" id="1.10.10.440:FF:000019">
    <property type="entry name" value="Pre-mRNA-processing protein 40A"/>
    <property type="match status" value="1"/>
</dbReference>
<comment type="subcellular location">
    <subcellularLocation>
        <location evidence="1">Nucleus</location>
    </subcellularLocation>
</comment>
<dbReference type="AlphaFoldDB" id="V7BDZ4"/>
<dbReference type="CDD" id="cd00201">
    <property type="entry name" value="WW"/>
    <property type="match status" value="1"/>
</dbReference>
<dbReference type="Pfam" id="PF00397">
    <property type="entry name" value="WW"/>
    <property type="match status" value="1"/>
</dbReference>
<dbReference type="InterPro" id="IPR002713">
    <property type="entry name" value="FF_domain"/>
</dbReference>
<feature type="compositionally biased region" description="Basic and acidic residues" evidence="10">
    <location>
        <begin position="627"/>
        <end position="650"/>
    </location>
</feature>
<comment type="subunit">
    <text evidence="8">Interacts (via the WW domains) with the phosphorylated C-terminal domain of NRPB1 (via CTD domain).</text>
</comment>
<reference evidence="14" key="1">
    <citation type="journal article" date="2014" name="Nat. Genet.">
        <title>A reference genome for common bean and genome-wide analysis of dual domestications.</title>
        <authorList>
            <person name="Schmutz J."/>
            <person name="McClean P.E."/>
            <person name="Mamidi S."/>
            <person name="Wu G.A."/>
            <person name="Cannon S.B."/>
            <person name="Grimwood J."/>
            <person name="Jenkins J."/>
            <person name="Shu S."/>
            <person name="Song Q."/>
            <person name="Chavarro C."/>
            <person name="Torres-Torres M."/>
            <person name="Geffroy V."/>
            <person name="Moghaddam S.M."/>
            <person name="Gao D."/>
            <person name="Abernathy B."/>
            <person name="Barry K."/>
            <person name="Blair M."/>
            <person name="Brick M.A."/>
            <person name="Chovatia M."/>
            <person name="Gepts P."/>
            <person name="Goodstein D.M."/>
            <person name="Gonzales M."/>
            <person name="Hellsten U."/>
            <person name="Hyten D.L."/>
            <person name="Jia G."/>
            <person name="Kelly J.D."/>
            <person name="Kudrna D."/>
            <person name="Lee R."/>
            <person name="Richard M.M."/>
            <person name="Miklas P.N."/>
            <person name="Osorno J.M."/>
            <person name="Rodrigues J."/>
            <person name="Thareau V."/>
            <person name="Urrea C.A."/>
            <person name="Wang M."/>
            <person name="Yu Y."/>
            <person name="Zhang M."/>
            <person name="Wing R.A."/>
            <person name="Cregan P.B."/>
            <person name="Rokhsar D.S."/>
            <person name="Jackson S.A."/>
        </authorList>
    </citation>
    <scope>NUCLEOTIDE SEQUENCE [LARGE SCALE GENOMIC DNA]</scope>
    <source>
        <strain evidence="14">cv. G19833</strain>
    </source>
</reference>
<dbReference type="EMBL" id="CM002294">
    <property type="protein sequence ID" value="ESW15133.1"/>
    <property type="molecule type" value="Genomic_DNA"/>
</dbReference>
<feature type="compositionally biased region" description="Basic and acidic residues" evidence="10">
    <location>
        <begin position="707"/>
        <end position="717"/>
    </location>
</feature>
<keyword evidence="5" id="KW-0539">Nucleus</keyword>
<feature type="compositionally biased region" description="Basic and acidic residues" evidence="10">
    <location>
        <begin position="190"/>
        <end position="212"/>
    </location>
</feature>
<evidence type="ECO:0000313" key="14">
    <source>
        <dbReference type="Proteomes" id="UP000000226"/>
    </source>
</evidence>
<feature type="compositionally biased region" description="Low complexity" evidence="10">
    <location>
        <begin position="97"/>
        <end position="112"/>
    </location>
</feature>
<evidence type="ECO:0000256" key="2">
    <source>
        <dbReference type="ARBA" id="ARBA00022664"/>
    </source>
</evidence>
<accession>V7BDZ4</accession>
<keyword evidence="4" id="KW-0508">mRNA splicing</keyword>
<dbReference type="GO" id="GO:0003723">
    <property type="term" value="F:RNA binding"/>
    <property type="evidence" value="ECO:0007669"/>
    <property type="project" value="TreeGrafter"/>
</dbReference>
<evidence type="ECO:0008006" key="15">
    <source>
        <dbReference type="Google" id="ProtNLM"/>
    </source>
</evidence>
<evidence type="ECO:0000256" key="5">
    <source>
        <dbReference type="ARBA" id="ARBA00023242"/>
    </source>
</evidence>
<feature type="compositionally biased region" description="Basic residues" evidence="10">
    <location>
        <begin position="718"/>
        <end position="735"/>
    </location>
</feature>
<dbReference type="Gramene" id="ESW15133">
    <property type="protein sequence ID" value="ESW15133"/>
    <property type="gene ID" value="PHAVU_007G047100g"/>
</dbReference>
<dbReference type="InterPro" id="IPR001202">
    <property type="entry name" value="WW_dom"/>
</dbReference>
<dbReference type="FunFam" id="1.10.10.440:FF:000013">
    <property type="entry name" value="pre-mRNA-processing protein 40A isoform X1"/>
    <property type="match status" value="1"/>
</dbReference>
<feature type="compositionally biased region" description="Basic and acidic residues" evidence="10">
    <location>
        <begin position="688"/>
        <end position="700"/>
    </location>
</feature>
<organism evidence="13 14">
    <name type="scientific">Phaseolus vulgaris</name>
    <name type="common">Kidney bean</name>
    <name type="synonym">French bean</name>
    <dbReference type="NCBI Taxonomy" id="3885"/>
    <lineage>
        <taxon>Eukaryota</taxon>
        <taxon>Viridiplantae</taxon>
        <taxon>Streptophyta</taxon>
        <taxon>Embryophyta</taxon>
        <taxon>Tracheophyta</taxon>
        <taxon>Spermatophyta</taxon>
        <taxon>Magnoliopsida</taxon>
        <taxon>eudicotyledons</taxon>
        <taxon>Gunneridae</taxon>
        <taxon>Pentapetalae</taxon>
        <taxon>rosids</taxon>
        <taxon>fabids</taxon>
        <taxon>Fabales</taxon>
        <taxon>Fabaceae</taxon>
        <taxon>Papilionoideae</taxon>
        <taxon>50 kb inversion clade</taxon>
        <taxon>NPAAA clade</taxon>
        <taxon>indigoferoid/millettioid clade</taxon>
        <taxon>Phaseoleae</taxon>
        <taxon>Phaseolus</taxon>
    </lineage>
</organism>
<dbReference type="SMART" id="SM00456">
    <property type="entry name" value="WW"/>
    <property type="match status" value="1"/>
</dbReference>
<evidence type="ECO:0000256" key="9">
    <source>
        <dbReference type="SAM" id="Coils"/>
    </source>
</evidence>
<feature type="compositionally biased region" description="Polar residues" evidence="10">
    <location>
        <begin position="162"/>
        <end position="182"/>
    </location>
</feature>
<feature type="domain" description="WW" evidence="11">
    <location>
        <begin position="12"/>
        <end position="45"/>
    </location>
</feature>
<dbReference type="Gene3D" id="1.10.10.440">
    <property type="entry name" value="FF domain"/>
    <property type="match status" value="5"/>
</dbReference>
<dbReference type="GO" id="GO:0071004">
    <property type="term" value="C:U2-type prespliceosome"/>
    <property type="evidence" value="ECO:0007669"/>
    <property type="project" value="TreeGrafter"/>
</dbReference>
<dbReference type="InterPro" id="IPR039726">
    <property type="entry name" value="Prp40-like"/>
</dbReference>
<dbReference type="PANTHER" id="PTHR11864">
    <property type="entry name" value="PRE-MRNA-PROCESSING PROTEIN PRP40"/>
    <property type="match status" value="1"/>
</dbReference>
<feature type="compositionally biased region" description="Polar residues" evidence="10">
    <location>
        <begin position="85"/>
        <end position="96"/>
    </location>
</feature>
<feature type="domain" description="FF" evidence="12">
    <location>
        <begin position="292"/>
        <end position="347"/>
    </location>
</feature>
<dbReference type="GO" id="GO:0070063">
    <property type="term" value="F:RNA polymerase binding"/>
    <property type="evidence" value="ECO:0007669"/>
    <property type="project" value="UniProtKB-ARBA"/>
</dbReference>
<evidence type="ECO:0000313" key="13">
    <source>
        <dbReference type="EMBL" id="ESW15133.1"/>
    </source>
</evidence>
<protein>
    <recommendedName>
        <fullName evidence="15">WW domain-containing protein</fullName>
    </recommendedName>
</protein>
<proteinExistence type="inferred from homology"/>
<feature type="region of interest" description="Disordered" evidence="10">
    <location>
        <begin position="61"/>
        <end position="80"/>
    </location>
</feature>
<feature type="region of interest" description="Disordered" evidence="10">
    <location>
        <begin position="85"/>
        <end position="212"/>
    </location>
</feature>
<evidence type="ECO:0000256" key="7">
    <source>
        <dbReference type="ARBA" id="ARBA00061317"/>
    </source>
</evidence>
<feature type="compositionally biased region" description="Acidic residues" evidence="10">
    <location>
        <begin position="762"/>
        <end position="772"/>
    </location>
</feature>
<feature type="domain" description="FF" evidence="12">
    <location>
        <begin position="225"/>
        <end position="279"/>
    </location>
</feature>
<dbReference type="Pfam" id="PF25432">
    <property type="entry name" value="FF_PRPF40A"/>
    <property type="match status" value="1"/>
</dbReference>
<evidence type="ECO:0000256" key="8">
    <source>
        <dbReference type="ARBA" id="ARBA00064817"/>
    </source>
</evidence>
<dbReference type="PROSITE" id="PS50020">
    <property type="entry name" value="WW_DOMAIN_2"/>
    <property type="match status" value="1"/>
</dbReference>
<dbReference type="InterPro" id="IPR036517">
    <property type="entry name" value="FF_domain_sf"/>
</dbReference>
<dbReference type="Pfam" id="PF01846">
    <property type="entry name" value="FF"/>
    <property type="match status" value="5"/>
</dbReference>
<keyword evidence="14" id="KW-1185">Reference proteome</keyword>
<comment type="function">
    <text evidence="6">Binds the phosphorylated C-terminal domain (CTD) of the largest subunit of RNA polymerase II and functions as a scaffold for RNA processing machineries. May be involved in pre-mRNA splicing.</text>
</comment>
<dbReference type="FunFam" id="1.10.10.440:FF:000026">
    <property type="entry name" value="Pre-mRNA-processing protein 40A"/>
    <property type="match status" value="1"/>
</dbReference>
<name>V7BDZ4_PHAVU</name>
<evidence type="ECO:0000256" key="1">
    <source>
        <dbReference type="ARBA" id="ARBA00004123"/>
    </source>
</evidence>
<dbReference type="FunFam" id="1.10.10.440:FF:000022">
    <property type="entry name" value="Pre-mRNA-processing protein 40A"/>
    <property type="match status" value="1"/>
</dbReference>
<gene>
    <name evidence="13" type="ORF">PHAVU_007G047100g</name>
</gene>
<dbReference type="FunFam" id="1.10.10.440:FF:000024">
    <property type="entry name" value="Pre-mRNA-processing protein 40A"/>
    <property type="match status" value="1"/>
</dbReference>
<feature type="region of interest" description="Disordered" evidence="10">
    <location>
        <begin position="627"/>
        <end position="772"/>
    </location>
</feature>
<feature type="coiled-coil region" evidence="9">
    <location>
        <begin position="408"/>
        <end position="437"/>
    </location>
</feature>
<dbReference type="PANTHER" id="PTHR11864:SF33">
    <property type="entry name" value="PRE-MRNA-PROCESSING PROTEIN 40B"/>
    <property type="match status" value="1"/>
</dbReference>
<feature type="coiled-coil region" evidence="9">
    <location>
        <begin position="486"/>
        <end position="513"/>
    </location>
</feature>
<dbReference type="OMA" id="HDELNYG"/>
<dbReference type="PROSITE" id="PS51676">
    <property type="entry name" value="FF"/>
    <property type="match status" value="4"/>
</dbReference>
<sequence length="772" mass="89324">MDIDNIAGEMRVDESTNWKEYISPDGRKYFYNKVTKESKWLIPEELKLAREQVEKAIVSGPHSEALLNSHTQPSPTPSVAEATLNADNISSTSQGEPSSPVSVAPVVTTSTSIQQSEMPPGPSTSPSATPITGTKVDELDAPVNTVTPSDTSVGGDKAVVTDISTAITPTNDTNNDPAQDTLGSADGVPAEDKEDGKTDSVGERRNHVAAETKAVEPETLIFANKMEAKDAFKALLESANVGSDWTWDRAMRLIINDKRYGALKTLSERKQAFNEYLNQRKKHEGEEKRMKQKKAREDFKKMLEESTDLASSTRWSKAMSIFENDERFKAVERDRDRRDMFEIFLEELLNKERARVQEERKRNIMEYKKFLESCDFIKASTQWRKVQDRLEADERCSCLEKIDRLEIFQDYLRDLEKEEEEQKKIQKEELRKTERKNRDEFRKLMEDHIASGILTAKTHWRDYYTKVKDLPAYVAVASNTSGSTPKDLYEDVAEELEKQYHEEKSRIKDAVKLAKITLLSTWTFEDFKSALSKDIGTFPISDFNLKLVFDELLERVKEKEEKEAKKRKRFADDFFHLLYSIKDITVSSKWEDCIPLLEDSQEFRSIGDESLCREVFEEYIAQLKEEAKESERKRKEERVKKEKDREERERRKGKQRREKDGGRERGKDEAHKKDKADSDSMELSEIQSSKENKRSEDDSRKQRKQRHSPEHEMDKEKTKKSHSHGSDRKKSKRRASGHESDEGRHKRHKRDHRREGDHGDLEDGEFGDGVDR</sequence>
<feature type="compositionally biased region" description="Basic and acidic residues" evidence="10">
    <location>
        <begin position="657"/>
        <end position="678"/>
    </location>
</feature>
<dbReference type="Proteomes" id="UP000000226">
    <property type="component" value="Chromosome 7"/>
</dbReference>
<comment type="similarity">
    <text evidence="7">Belongs to the PRPF40 family.</text>
</comment>
<dbReference type="SUPFAM" id="SSF51045">
    <property type="entry name" value="WW domain"/>
    <property type="match status" value="1"/>
</dbReference>
<feature type="domain" description="FF" evidence="12">
    <location>
        <begin position="360"/>
        <end position="414"/>
    </location>
</feature>
<dbReference type="GO" id="GO:0005685">
    <property type="term" value="C:U1 snRNP"/>
    <property type="evidence" value="ECO:0007669"/>
    <property type="project" value="TreeGrafter"/>
</dbReference>
<dbReference type="SUPFAM" id="SSF81698">
    <property type="entry name" value="FF domain"/>
    <property type="match status" value="5"/>
</dbReference>
<dbReference type="Gene3D" id="2.20.70.10">
    <property type="match status" value="1"/>
</dbReference>
<evidence type="ECO:0000256" key="6">
    <source>
        <dbReference type="ARBA" id="ARBA00056384"/>
    </source>
</evidence>
<dbReference type="GO" id="GO:0045292">
    <property type="term" value="P:mRNA cis splicing, via spliceosome"/>
    <property type="evidence" value="ECO:0007669"/>
    <property type="project" value="InterPro"/>
</dbReference>
<evidence type="ECO:0000256" key="3">
    <source>
        <dbReference type="ARBA" id="ARBA00022737"/>
    </source>
</evidence>
<evidence type="ECO:0000259" key="12">
    <source>
        <dbReference type="PROSITE" id="PS51676"/>
    </source>
</evidence>
<feature type="domain" description="FF" evidence="12">
    <location>
        <begin position="432"/>
        <end position="495"/>
    </location>
</feature>
<keyword evidence="2" id="KW-0507">mRNA processing</keyword>
<dbReference type="InterPro" id="IPR036020">
    <property type="entry name" value="WW_dom_sf"/>
</dbReference>